<dbReference type="AlphaFoldDB" id="A0A9P0IPG9"/>
<proteinExistence type="predicted"/>
<dbReference type="PANTHER" id="PTHR33936:SF24">
    <property type="entry name" value="C2H2-TYPE DOMAIN-CONTAINING PROTEIN"/>
    <property type="match status" value="1"/>
</dbReference>
<dbReference type="EMBL" id="OU899034">
    <property type="protein sequence ID" value="CAH1712865.1"/>
    <property type="molecule type" value="Genomic_DNA"/>
</dbReference>
<dbReference type="GO" id="GO:0008270">
    <property type="term" value="F:zinc ion binding"/>
    <property type="evidence" value="ECO:0007669"/>
    <property type="project" value="UniProtKB-KW"/>
</dbReference>
<sequence length="711" mass="83778">MVNIDYENIKKYPTVECALCGFLFRNKTSLKNHLDSMHSGRNTGFIKKRHRKCTDLQCSEKGCKSKFYNKELFISHLKFDHCIDFDIRKLKFNSEDEFLTWKEDFEQENNSRYVRVTGCKTLQDGKKLSYYYCNRSTYFTSKSKGVRKRRTPIKVKGLCTATIKEIQNKDGFIEILLCATHYGHDISTEHMRMTKREREEITELIQQGDHPDFVINAARAKVSDSLGRVHMLNRKDIKNIERKLGIRHPGFIKHRTINDLSTDRWILKLQRTPDNPVLFYKPKNVTCENFEPNDVMLIFMTRNQNNWINKFGTDGIFMVTEMSMVRAQLYLTVLYVCDEFNVMLPVCFMMCNDSKIYQSFFLNIIFNKIGCIYAKALITDDNYDLYESWCSIMSPVRHVINQRYIDNQIIEKLQTEIENQDLQHEIYDKICSFFNEPDESIKQEIINYTNNNLKKNNETKLFGTFFDQMFASRADMWAFCHLKESLSLNKMININTVYNQMIVLCENKKHFTPNLSKNMHIFFTALLDIQKNRKKKIEEINIKIANNHKNATCYPSRLIFPLSNNKWRVTLEDGTNNGYVTITRKFCKIIDCAVKCEACYNICAHIYECSCRRGELTICEHVHMLGIFNKRSQIDMDVQEKEERLDVVEDLKTNILLKLQRILGNVDFVNDEETLRRINMSLSGVENIITRTQRTDDWYLQSTGLKLHGLH</sequence>
<gene>
    <name evidence="3" type="ORF">APHIGO_LOCUS2170</name>
</gene>
<evidence type="ECO:0000256" key="1">
    <source>
        <dbReference type="PROSITE-ProRule" id="PRU00042"/>
    </source>
</evidence>
<keyword evidence="4" id="KW-1185">Reference proteome</keyword>
<evidence type="ECO:0000313" key="3">
    <source>
        <dbReference type="EMBL" id="CAH1712865.1"/>
    </source>
</evidence>
<dbReference type="InterPro" id="IPR013087">
    <property type="entry name" value="Znf_C2H2_type"/>
</dbReference>
<dbReference type="PANTHER" id="PTHR33936">
    <property type="entry name" value="PROTEIN CBG17840"/>
    <property type="match status" value="1"/>
</dbReference>
<reference evidence="3" key="2">
    <citation type="submission" date="2022-10" db="EMBL/GenBank/DDBJ databases">
        <authorList>
            <consortium name="ENA_rothamsted_submissions"/>
            <consortium name="culmorum"/>
            <person name="King R."/>
        </authorList>
    </citation>
    <scope>NUCLEOTIDE SEQUENCE</scope>
</reference>
<dbReference type="PROSITE" id="PS00028">
    <property type="entry name" value="ZINC_FINGER_C2H2_1"/>
    <property type="match status" value="2"/>
</dbReference>
<protein>
    <recommendedName>
        <fullName evidence="2">C2H2-type domain-containing protein</fullName>
    </recommendedName>
</protein>
<evidence type="ECO:0000259" key="2">
    <source>
        <dbReference type="PROSITE" id="PS50157"/>
    </source>
</evidence>
<keyword evidence="1" id="KW-0862">Zinc</keyword>
<name>A0A9P0IPG9_APHGO</name>
<keyword evidence="1" id="KW-0863">Zinc-finger</keyword>
<accession>A0A9P0IPG9</accession>
<evidence type="ECO:0000313" key="4">
    <source>
        <dbReference type="Proteomes" id="UP001154329"/>
    </source>
</evidence>
<keyword evidence="1" id="KW-0479">Metal-binding</keyword>
<dbReference type="SMART" id="SM00355">
    <property type="entry name" value="ZnF_C2H2"/>
    <property type="match status" value="2"/>
</dbReference>
<dbReference type="Proteomes" id="UP001154329">
    <property type="component" value="Chromosome 1"/>
</dbReference>
<feature type="domain" description="C2H2-type" evidence="2">
    <location>
        <begin position="15"/>
        <end position="43"/>
    </location>
</feature>
<organism evidence="3 4">
    <name type="scientific">Aphis gossypii</name>
    <name type="common">Cotton aphid</name>
    <dbReference type="NCBI Taxonomy" id="80765"/>
    <lineage>
        <taxon>Eukaryota</taxon>
        <taxon>Metazoa</taxon>
        <taxon>Ecdysozoa</taxon>
        <taxon>Arthropoda</taxon>
        <taxon>Hexapoda</taxon>
        <taxon>Insecta</taxon>
        <taxon>Pterygota</taxon>
        <taxon>Neoptera</taxon>
        <taxon>Paraneoptera</taxon>
        <taxon>Hemiptera</taxon>
        <taxon>Sternorrhyncha</taxon>
        <taxon>Aphidomorpha</taxon>
        <taxon>Aphidoidea</taxon>
        <taxon>Aphididae</taxon>
        <taxon>Aphidini</taxon>
        <taxon>Aphis</taxon>
        <taxon>Aphis</taxon>
    </lineage>
</organism>
<dbReference type="PROSITE" id="PS50157">
    <property type="entry name" value="ZINC_FINGER_C2H2_2"/>
    <property type="match status" value="1"/>
</dbReference>
<dbReference type="InterPro" id="IPR052797">
    <property type="entry name" value="RegFact_GeneExpr_CellDeath"/>
</dbReference>
<reference evidence="3" key="1">
    <citation type="submission" date="2022-02" db="EMBL/GenBank/DDBJ databases">
        <authorList>
            <person name="King R."/>
        </authorList>
    </citation>
    <scope>NUCLEOTIDE SEQUENCE</scope>
</reference>